<evidence type="ECO:0000256" key="2">
    <source>
        <dbReference type="ARBA" id="ARBA00022723"/>
    </source>
</evidence>
<dbReference type="Gene3D" id="6.20.50.20">
    <property type="match status" value="1"/>
</dbReference>
<comment type="caution">
    <text evidence="6">The sequence shown here is derived from an EMBL/GenBank/DDBJ whole genome shotgun (WGS) entry which is preliminary data.</text>
</comment>
<evidence type="ECO:0000313" key="6">
    <source>
        <dbReference type="EMBL" id="OGE48558.1"/>
    </source>
</evidence>
<feature type="region of interest" description="Disordered" evidence="5">
    <location>
        <begin position="49"/>
        <end position="78"/>
    </location>
</feature>
<organism evidence="6 7">
    <name type="scientific">Penicillium arizonense</name>
    <dbReference type="NCBI Taxonomy" id="1835702"/>
    <lineage>
        <taxon>Eukaryota</taxon>
        <taxon>Fungi</taxon>
        <taxon>Dikarya</taxon>
        <taxon>Ascomycota</taxon>
        <taxon>Pezizomycotina</taxon>
        <taxon>Eurotiomycetes</taxon>
        <taxon>Eurotiomycetidae</taxon>
        <taxon>Eurotiales</taxon>
        <taxon>Aspergillaceae</taxon>
        <taxon>Penicillium</taxon>
    </lineage>
</organism>
<protein>
    <submittedName>
        <fullName evidence="6">Uncharacterized protein</fullName>
    </submittedName>
</protein>
<evidence type="ECO:0000256" key="4">
    <source>
        <dbReference type="ARBA" id="ARBA00038402"/>
    </source>
</evidence>
<name>A0A1F5L5Q0_PENAI</name>
<evidence type="ECO:0000256" key="3">
    <source>
        <dbReference type="ARBA" id="ARBA00022833"/>
    </source>
</evidence>
<keyword evidence="3" id="KW-0862">Zinc</keyword>
<keyword evidence="1" id="KW-0819">tRNA processing</keyword>
<dbReference type="AlphaFoldDB" id="A0A1F5L5Q0"/>
<evidence type="ECO:0000256" key="5">
    <source>
        <dbReference type="SAM" id="MobiDB-lite"/>
    </source>
</evidence>
<gene>
    <name evidence="6" type="ORF">PENARI_c027G00731</name>
</gene>
<dbReference type="GO" id="GO:0005655">
    <property type="term" value="C:nucleolar ribonuclease P complex"/>
    <property type="evidence" value="ECO:0007669"/>
    <property type="project" value="TreeGrafter"/>
</dbReference>
<comment type="similarity">
    <text evidence="4">Belongs to the eukaryotic/archaeal RNase P protein component 4 family.</text>
</comment>
<evidence type="ECO:0000256" key="1">
    <source>
        <dbReference type="ARBA" id="ARBA00022694"/>
    </source>
</evidence>
<dbReference type="OrthoDB" id="128536at2759"/>
<dbReference type="STRING" id="1835702.A0A1F5L5Q0"/>
<reference evidence="6 7" key="1">
    <citation type="journal article" date="2016" name="Sci. Rep.">
        <title>Penicillium arizonense, a new, genome sequenced fungal species, reveals a high chemical diversity in secreted metabolites.</title>
        <authorList>
            <person name="Grijseels S."/>
            <person name="Nielsen J.C."/>
            <person name="Randelovic M."/>
            <person name="Nielsen J."/>
            <person name="Nielsen K.F."/>
            <person name="Workman M."/>
            <person name="Frisvad J.C."/>
        </authorList>
    </citation>
    <scope>NUCLEOTIDE SEQUENCE [LARGE SCALE GENOMIC DNA]</scope>
    <source>
        <strain evidence="6 7">CBS 141311</strain>
    </source>
</reference>
<feature type="compositionally biased region" description="Polar residues" evidence="5">
    <location>
        <begin position="68"/>
        <end position="78"/>
    </location>
</feature>
<dbReference type="Proteomes" id="UP000177622">
    <property type="component" value="Unassembled WGS sequence"/>
</dbReference>
<dbReference type="RefSeq" id="XP_022484013.1">
    <property type="nucleotide sequence ID" value="XM_022636031.1"/>
</dbReference>
<dbReference type="GO" id="GO:0008033">
    <property type="term" value="P:tRNA processing"/>
    <property type="evidence" value="ECO:0007669"/>
    <property type="project" value="UniProtKB-KW"/>
</dbReference>
<dbReference type="InterPro" id="IPR007175">
    <property type="entry name" value="Rpr2/Snm1/Rpp21"/>
</dbReference>
<dbReference type="EMBL" id="LXJU01000027">
    <property type="protein sequence ID" value="OGE48558.1"/>
    <property type="molecule type" value="Genomic_DNA"/>
</dbReference>
<accession>A0A1F5L5Q0</accession>
<proteinExistence type="inferred from homology"/>
<evidence type="ECO:0000313" key="7">
    <source>
        <dbReference type="Proteomes" id="UP000177622"/>
    </source>
</evidence>
<dbReference type="PANTHER" id="PTHR14742:SF0">
    <property type="entry name" value="RIBONUCLEASE P PROTEIN SUBUNIT P21"/>
    <property type="match status" value="1"/>
</dbReference>
<feature type="compositionally biased region" description="Polar residues" evidence="5">
    <location>
        <begin position="49"/>
        <end position="60"/>
    </location>
</feature>
<dbReference type="PANTHER" id="PTHR14742">
    <property type="entry name" value="RIBONUCLEASE P SUBUNIT P21"/>
    <property type="match status" value="1"/>
</dbReference>
<dbReference type="Pfam" id="PF04032">
    <property type="entry name" value="Rpr2"/>
    <property type="match status" value="1"/>
</dbReference>
<keyword evidence="2" id="KW-0479">Metal-binding</keyword>
<dbReference type="GeneID" id="34580765"/>
<sequence>MAKAKVKKEGKNVQGHIRARLDYLQKAAVYLQNSQQNTAHQVISEATGNSAYDQNGLHSTSNDKKSTRGTSGARKTTEPMNNLSRLCVSHLRGVALKTQIRLPIALKRSVCKRCDTLLAPGLNCSHEMENASRGGKKPWADILVVRCFECGTVKRFPQTEKRGKKLVQRREESALQHEVAAANAKVEEAT</sequence>
<dbReference type="GO" id="GO:0046872">
    <property type="term" value="F:metal ion binding"/>
    <property type="evidence" value="ECO:0007669"/>
    <property type="project" value="UniProtKB-KW"/>
</dbReference>
<keyword evidence="7" id="KW-1185">Reference proteome</keyword>